<keyword evidence="2" id="KW-1185">Reference proteome</keyword>
<comment type="caution">
    <text evidence="1">The sequence shown here is derived from an EMBL/GenBank/DDBJ whole genome shotgun (WGS) entry which is preliminary data.</text>
</comment>
<dbReference type="EMBL" id="JAUHHV010000001">
    <property type="protein sequence ID" value="KAK1439231.1"/>
    <property type="molecule type" value="Genomic_DNA"/>
</dbReference>
<organism evidence="1 2">
    <name type="scientific">Tagetes erecta</name>
    <name type="common">African marigold</name>
    <dbReference type="NCBI Taxonomy" id="13708"/>
    <lineage>
        <taxon>Eukaryota</taxon>
        <taxon>Viridiplantae</taxon>
        <taxon>Streptophyta</taxon>
        <taxon>Embryophyta</taxon>
        <taxon>Tracheophyta</taxon>
        <taxon>Spermatophyta</taxon>
        <taxon>Magnoliopsida</taxon>
        <taxon>eudicotyledons</taxon>
        <taxon>Gunneridae</taxon>
        <taxon>Pentapetalae</taxon>
        <taxon>asterids</taxon>
        <taxon>campanulids</taxon>
        <taxon>Asterales</taxon>
        <taxon>Asteraceae</taxon>
        <taxon>Asteroideae</taxon>
        <taxon>Heliantheae alliance</taxon>
        <taxon>Tageteae</taxon>
        <taxon>Tagetes</taxon>
    </lineage>
</organism>
<evidence type="ECO:0000313" key="1">
    <source>
        <dbReference type="EMBL" id="KAK1439231.1"/>
    </source>
</evidence>
<protein>
    <submittedName>
        <fullName evidence="1">Uncharacterized protein</fullName>
    </submittedName>
</protein>
<sequence>MAFSSSKNRRAIRSISLPTRSHPSTLEVEEELTNFKTWEASISSCISTDGDTICNGVTSLNRLYTCVDSLLGLSSTQEALSHHQYQKVVDELRDRSMIILEICGTVRDVVSHVKEYVRDVQSALRRRKNDFIIETSFLKKLTKDVKRGVADLKHMDHVYASKPLNNLDAHLSSVIRVVRDVSEISISVFGMLLSFFSVSILKSKSGTKWSRISRLIQIGAIAGCYDQPQICVEVLDSCSIESIEDVLESMFRRLIKTRASLLNILSH</sequence>
<name>A0AAD8PB75_TARER</name>
<dbReference type="InterPro" id="IPR004320">
    <property type="entry name" value="BPS1_pln"/>
</dbReference>
<dbReference type="AlphaFoldDB" id="A0AAD8PB75"/>
<proteinExistence type="predicted"/>
<reference evidence="1" key="1">
    <citation type="journal article" date="2023" name="bioRxiv">
        <title>Improved chromosome-level genome assembly for marigold (Tagetes erecta).</title>
        <authorList>
            <person name="Jiang F."/>
            <person name="Yuan L."/>
            <person name="Wang S."/>
            <person name="Wang H."/>
            <person name="Xu D."/>
            <person name="Wang A."/>
            <person name="Fan W."/>
        </authorList>
    </citation>
    <scope>NUCLEOTIDE SEQUENCE</scope>
    <source>
        <strain evidence="1">WSJ</strain>
        <tissue evidence="1">Leaf</tissue>
    </source>
</reference>
<dbReference type="GO" id="GO:0048364">
    <property type="term" value="P:root development"/>
    <property type="evidence" value="ECO:0007669"/>
    <property type="project" value="InterPro"/>
</dbReference>
<dbReference type="Pfam" id="PF03087">
    <property type="entry name" value="BPS1"/>
    <property type="match status" value="1"/>
</dbReference>
<evidence type="ECO:0000313" key="2">
    <source>
        <dbReference type="Proteomes" id="UP001229421"/>
    </source>
</evidence>
<dbReference type="Proteomes" id="UP001229421">
    <property type="component" value="Unassembled WGS sequence"/>
</dbReference>
<accession>A0AAD8PB75</accession>
<gene>
    <name evidence="1" type="ORF">QVD17_05047</name>
</gene>
<dbReference type="PANTHER" id="PTHR33070">
    <property type="entry name" value="OS06G0725500 PROTEIN"/>
    <property type="match status" value="1"/>
</dbReference>
<dbReference type="GO" id="GO:0048367">
    <property type="term" value="P:shoot system development"/>
    <property type="evidence" value="ECO:0007669"/>
    <property type="project" value="InterPro"/>
</dbReference>
<dbReference type="PANTHER" id="PTHR33070:SF109">
    <property type="entry name" value="DOMAIN PROTEIN, PUTATIVE (DUF241)-RELATED"/>
    <property type="match status" value="1"/>
</dbReference>